<gene>
    <name evidence="1" type="ORF">L195_g049506</name>
</gene>
<evidence type="ECO:0000313" key="2">
    <source>
        <dbReference type="Proteomes" id="UP000236291"/>
    </source>
</evidence>
<sequence length="86" mass="9373">MKQGKLDVPVLNFTYHKAKIVKLLNHTDVVATTPNVKSEGAMLDGARAKIEGDVRNQQRVSSCRLIRMTSSGSRLAAHNGWGPTLS</sequence>
<dbReference type="EMBL" id="ASHM01073140">
    <property type="protein sequence ID" value="PNX55873.1"/>
    <property type="molecule type" value="Genomic_DNA"/>
</dbReference>
<comment type="caution">
    <text evidence="1">The sequence shown here is derived from an EMBL/GenBank/DDBJ whole genome shotgun (WGS) entry which is preliminary data.</text>
</comment>
<organism evidence="1 2">
    <name type="scientific">Trifolium pratense</name>
    <name type="common">Red clover</name>
    <dbReference type="NCBI Taxonomy" id="57577"/>
    <lineage>
        <taxon>Eukaryota</taxon>
        <taxon>Viridiplantae</taxon>
        <taxon>Streptophyta</taxon>
        <taxon>Embryophyta</taxon>
        <taxon>Tracheophyta</taxon>
        <taxon>Spermatophyta</taxon>
        <taxon>Magnoliopsida</taxon>
        <taxon>eudicotyledons</taxon>
        <taxon>Gunneridae</taxon>
        <taxon>Pentapetalae</taxon>
        <taxon>rosids</taxon>
        <taxon>fabids</taxon>
        <taxon>Fabales</taxon>
        <taxon>Fabaceae</taxon>
        <taxon>Papilionoideae</taxon>
        <taxon>50 kb inversion clade</taxon>
        <taxon>NPAAA clade</taxon>
        <taxon>Hologalegina</taxon>
        <taxon>IRL clade</taxon>
        <taxon>Trifolieae</taxon>
        <taxon>Trifolium</taxon>
    </lineage>
</organism>
<proteinExistence type="predicted"/>
<protein>
    <submittedName>
        <fullName evidence="1">Uncharacterized protein</fullName>
    </submittedName>
</protein>
<name>A0A2K3JPC3_TRIPR</name>
<dbReference type="Proteomes" id="UP000236291">
    <property type="component" value="Unassembled WGS sequence"/>
</dbReference>
<dbReference type="AlphaFoldDB" id="A0A2K3JPC3"/>
<reference evidence="1 2" key="2">
    <citation type="journal article" date="2017" name="Front. Plant Sci.">
        <title>Gene Classification and Mining of Molecular Markers Useful in Red Clover (Trifolium pratense) Breeding.</title>
        <authorList>
            <person name="Istvanek J."/>
            <person name="Dluhosova J."/>
            <person name="Dluhos P."/>
            <person name="Patkova L."/>
            <person name="Nedelnik J."/>
            <person name="Repkova J."/>
        </authorList>
    </citation>
    <scope>NUCLEOTIDE SEQUENCE [LARGE SCALE GENOMIC DNA]</scope>
    <source>
        <strain evidence="2">cv. Tatra</strain>
        <tissue evidence="1">Young leaves</tissue>
    </source>
</reference>
<accession>A0A2K3JPC3</accession>
<evidence type="ECO:0000313" key="1">
    <source>
        <dbReference type="EMBL" id="PNX55873.1"/>
    </source>
</evidence>
<reference evidence="1 2" key="1">
    <citation type="journal article" date="2014" name="Am. J. Bot.">
        <title>Genome assembly and annotation for red clover (Trifolium pratense; Fabaceae).</title>
        <authorList>
            <person name="Istvanek J."/>
            <person name="Jaros M."/>
            <person name="Krenek A."/>
            <person name="Repkova J."/>
        </authorList>
    </citation>
    <scope>NUCLEOTIDE SEQUENCE [LARGE SCALE GENOMIC DNA]</scope>
    <source>
        <strain evidence="2">cv. Tatra</strain>
        <tissue evidence="1">Young leaves</tissue>
    </source>
</reference>